<dbReference type="Pfam" id="PF13966">
    <property type="entry name" value="zf-RVT"/>
    <property type="match status" value="1"/>
</dbReference>
<dbReference type="Proteomes" id="UP001227230">
    <property type="component" value="Chromosome 11"/>
</dbReference>
<keyword evidence="3" id="KW-1185">Reference proteome</keyword>
<evidence type="ECO:0000313" key="3">
    <source>
        <dbReference type="Proteomes" id="UP001227230"/>
    </source>
</evidence>
<organism evidence="2 3">
    <name type="scientific">Vitis vinifera</name>
    <name type="common">Grape</name>
    <dbReference type="NCBI Taxonomy" id="29760"/>
    <lineage>
        <taxon>Eukaryota</taxon>
        <taxon>Viridiplantae</taxon>
        <taxon>Streptophyta</taxon>
        <taxon>Embryophyta</taxon>
        <taxon>Tracheophyta</taxon>
        <taxon>Spermatophyta</taxon>
        <taxon>Magnoliopsida</taxon>
        <taxon>eudicotyledons</taxon>
        <taxon>Gunneridae</taxon>
        <taxon>Pentapetalae</taxon>
        <taxon>rosids</taxon>
        <taxon>Vitales</taxon>
        <taxon>Vitaceae</taxon>
        <taxon>Viteae</taxon>
        <taxon>Vitis</taxon>
    </lineage>
</organism>
<dbReference type="InterPro" id="IPR026960">
    <property type="entry name" value="RVT-Znf"/>
</dbReference>
<dbReference type="EMBL" id="CP126658">
    <property type="protein sequence ID" value="WJZ98809.1"/>
    <property type="molecule type" value="Genomic_DNA"/>
</dbReference>
<feature type="domain" description="Reverse transcriptase zinc-binding" evidence="1">
    <location>
        <begin position="12"/>
        <end position="96"/>
    </location>
</feature>
<accession>A0ABY9CU43</accession>
<name>A0ABY9CU43_VITVI</name>
<protein>
    <recommendedName>
        <fullName evidence="1">Reverse transcriptase zinc-binding domain-containing protein</fullName>
    </recommendedName>
</protein>
<evidence type="ECO:0000259" key="1">
    <source>
        <dbReference type="Pfam" id="PF13966"/>
    </source>
</evidence>
<sequence length="141" mass="16411">MVSWTETKSGKFSVKSLYVALEAGGSSLFPSSYIWNVNVQPKISFFAWEATWGKALTLDMVQKRGWVLANRCFMCLEKEENINHLLLHCSRTRVLWDLLFTLFGVYRVLPYSVRETLLSWNGFFLGKKRKKAWRAAPLHIF</sequence>
<evidence type="ECO:0000313" key="2">
    <source>
        <dbReference type="EMBL" id="WJZ98809.1"/>
    </source>
</evidence>
<proteinExistence type="predicted"/>
<reference evidence="2 3" key="1">
    <citation type="journal article" date="2023" name="Hortic Res">
        <title>The complete reference genome for grapevine (Vitis vinifera L.) genetics and breeding.</title>
        <authorList>
            <person name="Shi X."/>
            <person name="Cao S."/>
            <person name="Wang X."/>
            <person name="Huang S."/>
            <person name="Wang Y."/>
            <person name="Liu Z."/>
            <person name="Liu W."/>
            <person name="Leng X."/>
            <person name="Peng Y."/>
            <person name="Wang N."/>
            <person name="Wang Y."/>
            <person name="Ma Z."/>
            <person name="Xu X."/>
            <person name="Zhang F."/>
            <person name="Xue H."/>
            <person name="Zhong H."/>
            <person name="Wang Y."/>
            <person name="Zhang K."/>
            <person name="Velt A."/>
            <person name="Avia K."/>
            <person name="Holtgrawe D."/>
            <person name="Grimplet J."/>
            <person name="Matus J.T."/>
            <person name="Ware D."/>
            <person name="Wu X."/>
            <person name="Wang H."/>
            <person name="Liu C."/>
            <person name="Fang Y."/>
            <person name="Rustenholz C."/>
            <person name="Cheng Z."/>
            <person name="Xiao H."/>
            <person name="Zhou Y."/>
        </authorList>
    </citation>
    <scope>NUCLEOTIDE SEQUENCE [LARGE SCALE GENOMIC DNA]</scope>
    <source>
        <strain evidence="3">cv. Pinot noir / PN40024</strain>
        <tissue evidence="2">Leaf</tissue>
    </source>
</reference>
<gene>
    <name evidence="2" type="ORF">VitviT2T_017311</name>
</gene>